<dbReference type="RefSeq" id="WP_117953581.1">
    <property type="nucleotide sequence ID" value="NZ_QRAN01000006.1"/>
</dbReference>
<proteinExistence type="predicted"/>
<dbReference type="Pfam" id="PF09955">
    <property type="entry name" value="DUF2189"/>
    <property type="match status" value="1"/>
</dbReference>
<dbReference type="EMBL" id="QRAN01000006">
    <property type="protein sequence ID" value="RLQ22440.1"/>
    <property type="molecule type" value="Genomic_DNA"/>
</dbReference>
<dbReference type="InterPro" id="IPR018692">
    <property type="entry name" value="DUF2189"/>
</dbReference>
<accession>A0A3L7E0W6</accession>
<feature type="transmembrane region" description="Helical" evidence="1">
    <location>
        <begin position="110"/>
        <end position="140"/>
    </location>
</feature>
<feature type="transmembrane region" description="Helical" evidence="1">
    <location>
        <begin position="207"/>
        <end position="223"/>
    </location>
</feature>
<name>A0A3L7E0W6_9GAMM</name>
<evidence type="ECO:0000313" key="3">
    <source>
        <dbReference type="Proteomes" id="UP000265509"/>
    </source>
</evidence>
<evidence type="ECO:0000256" key="1">
    <source>
        <dbReference type="SAM" id="Phobius"/>
    </source>
</evidence>
<dbReference type="OrthoDB" id="5621705at2"/>
<protein>
    <submittedName>
        <fullName evidence="2">DUF2189 domain-containing protein</fullName>
    </submittedName>
</protein>
<evidence type="ECO:0000313" key="2">
    <source>
        <dbReference type="EMBL" id="RLQ22440.1"/>
    </source>
</evidence>
<keyword evidence="1" id="KW-0472">Membrane</keyword>
<sequence length="254" mass="27391">MAASHHPLDLYPVHRVPPSRPFIWLAAGWDSMMHSLGPSLAYGALVALLGAMILNYQEHPLYIAAAVCAFLVVGPVITAGVCELARRRDHGESSNFQDSLEAIRRNRRHLLGLAEVLLFVALAGFSVAALALYTTVGSIAPAIEATVWGNVVAELSSAHLLAYGLAFAAVSTVVFLLSVVSVPMMIDRHVEPGIAVRMSLRVAARDLPAMVIWAALIISLVAFGFGTRLWGMVLVVPLLGHATWYAYRDTVEEE</sequence>
<feature type="transmembrane region" description="Helical" evidence="1">
    <location>
        <begin position="39"/>
        <end position="56"/>
    </location>
</feature>
<organism evidence="2 3">
    <name type="scientific">Seongchinamella sediminis</name>
    <dbReference type="NCBI Taxonomy" id="2283635"/>
    <lineage>
        <taxon>Bacteria</taxon>
        <taxon>Pseudomonadati</taxon>
        <taxon>Pseudomonadota</taxon>
        <taxon>Gammaproteobacteria</taxon>
        <taxon>Cellvibrionales</taxon>
        <taxon>Halieaceae</taxon>
        <taxon>Seongchinamella</taxon>
    </lineage>
</organism>
<reference evidence="2 3" key="1">
    <citation type="submission" date="2018-07" db="EMBL/GenBank/DDBJ databases">
        <title>Halioglobus sp. genome submission.</title>
        <authorList>
            <person name="Ye M.-Q."/>
            <person name="Du Z.-J."/>
        </authorList>
    </citation>
    <scope>NUCLEOTIDE SEQUENCE [LARGE SCALE GENOMIC DNA]</scope>
    <source>
        <strain evidence="2 3">U0301</strain>
    </source>
</reference>
<comment type="caution">
    <text evidence="2">The sequence shown here is derived from an EMBL/GenBank/DDBJ whole genome shotgun (WGS) entry which is preliminary data.</text>
</comment>
<keyword evidence="3" id="KW-1185">Reference proteome</keyword>
<dbReference type="Proteomes" id="UP000265509">
    <property type="component" value="Unassembled WGS sequence"/>
</dbReference>
<keyword evidence="1" id="KW-1133">Transmembrane helix</keyword>
<keyword evidence="1" id="KW-0812">Transmembrane</keyword>
<feature type="transmembrane region" description="Helical" evidence="1">
    <location>
        <begin position="62"/>
        <end position="85"/>
    </location>
</feature>
<gene>
    <name evidence="2" type="ORF">DWB85_07420</name>
</gene>
<dbReference type="AlphaFoldDB" id="A0A3L7E0W6"/>
<feature type="transmembrane region" description="Helical" evidence="1">
    <location>
        <begin position="160"/>
        <end position="186"/>
    </location>
</feature>